<evidence type="ECO:0000313" key="5">
    <source>
        <dbReference type="Proteomes" id="UP000184462"/>
    </source>
</evidence>
<dbReference type="PROSITE" id="PS51747">
    <property type="entry name" value="CYT_DCMP_DEAMINASES_2"/>
    <property type="match status" value="1"/>
</dbReference>
<dbReference type="Proteomes" id="UP000184462">
    <property type="component" value="Unassembled WGS sequence"/>
</dbReference>
<accession>A0A1M4Y0G4</accession>
<dbReference type="OrthoDB" id="9802676at2"/>
<organism evidence="4 5">
    <name type="scientific">Psychroflexus salarius</name>
    <dbReference type="NCBI Taxonomy" id="1155689"/>
    <lineage>
        <taxon>Bacteria</taxon>
        <taxon>Pseudomonadati</taxon>
        <taxon>Bacteroidota</taxon>
        <taxon>Flavobacteriia</taxon>
        <taxon>Flavobacteriales</taxon>
        <taxon>Flavobacteriaceae</taxon>
        <taxon>Psychroflexus</taxon>
    </lineage>
</organism>
<evidence type="ECO:0000256" key="1">
    <source>
        <dbReference type="ARBA" id="ARBA00022723"/>
    </source>
</evidence>
<dbReference type="InterPro" id="IPR016193">
    <property type="entry name" value="Cytidine_deaminase-like"/>
</dbReference>
<dbReference type="GO" id="GO:0008270">
    <property type="term" value="F:zinc ion binding"/>
    <property type="evidence" value="ECO:0007669"/>
    <property type="project" value="InterPro"/>
</dbReference>
<dbReference type="SUPFAM" id="SSF53927">
    <property type="entry name" value="Cytidine deaminase-like"/>
    <property type="match status" value="1"/>
</dbReference>
<dbReference type="Pfam" id="PF00383">
    <property type="entry name" value="dCMP_cyt_deam_1"/>
    <property type="match status" value="1"/>
</dbReference>
<evidence type="ECO:0000256" key="2">
    <source>
        <dbReference type="ARBA" id="ARBA00022833"/>
    </source>
</evidence>
<dbReference type="PROSITE" id="PS00903">
    <property type="entry name" value="CYT_DCMP_DEAMINASES_1"/>
    <property type="match status" value="1"/>
</dbReference>
<proteinExistence type="predicted"/>
<dbReference type="InterPro" id="IPR016192">
    <property type="entry name" value="APOBEC/CMP_deaminase_Zn-bd"/>
</dbReference>
<dbReference type="AlphaFoldDB" id="A0A1M4Y0G4"/>
<sequence length="139" mass="15300">MTDLEWMQKAIAKAEHGNTPFGAVLVNDKGDFYAACNTTSSDGPQAHAELNVIQHMNQLSYHSPIELKLYTTVEPCPMCMSALIWAGIGHLIYGASISDAAQFGQQINITSKALAKKAWYPIKITPSIKRKDCIQLFKS</sequence>
<reference evidence="4 5" key="1">
    <citation type="submission" date="2016-11" db="EMBL/GenBank/DDBJ databases">
        <authorList>
            <person name="Jaros S."/>
            <person name="Januszkiewicz K."/>
            <person name="Wedrychowicz H."/>
        </authorList>
    </citation>
    <scope>NUCLEOTIDE SEQUENCE [LARGE SCALE GENOMIC DNA]</scope>
    <source>
        <strain evidence="4 5">DSM 25661</strain>
    </source>
</reference>
<dbReference type="RefSeq" id="WP_073193669.1">
    <property type="nucleotide sequence ID" value="NZ_FQTW01000011.1"/>
</dbReference>
<dbReference type="Gene3D" id="3.40.140.10">
    <property type="entry name" value="Cytidine Deaminase, domain 2"/>
    <property type="match status" value="1"/>
</dbReference>
<feature type="domain" description="CMP/dCMP-type deaminase" evidence="3">
    <location>
        <begin position="1"/>
        <end position="106"/>
    </location>
</feature>
<evidence type="ECO:0000259" key="3">
    <source>
        <dbReference type="PROSITE" id="PS51747"/>
    </source>
</evidence>
<protein>
    <submittedName>
        <fullName evidence="4">tRNA(Arg) A34 adenosine deaminase TadA</fullName>
    </submittedName>
</protein>
<dbReference type="EMBL" id="FQTW01000011">
    <property type="protein sequence ID" value="SHE99231.1"/>
    <property type="molecule type" value="Genomic_DNA"/>
</dbReference>
<gene>
    <name evidence="4" type="ORF">SAMN05444278_11157</name>
</gene>
<keyword evidence="1" id="KW-0479">Metal-binding</keyword>
<dbReference type="PANTHER" id="PTHR11079">
    <property type="entry name" value="CYTOSINE DEAMINASE FAMILY MEMBER"/>
    <property type="match status" value="1"/>
</dbReference>
<evidence type="ECO:0000313" key="4">
    <source>
        <dbReference type="EMBL" id="SHE99231.1"/>
    </source>
</evidence>
<keyword evidence="5" id="KW-1185">Reference proteome</keyword>
<dbReference type="PANTHER" id="PTHR11079:SF179">
    <property type="entry name" value="TRNA(ADENINE(34)) DEAMINASE, CHLOROPLASTIC"/>
    <property type="match status" value="1"/>
</dbReference>
<dbReference type="InterPro" id="IPR002125">
    <property type="entry name" value="CMP_dCMP_dom"/>
</dbReference>
<dbReference type="CDD" id="cd01285">
    <property type="entry name" value="nucleoside_deaminase"/>
    <property type="match status" value="1"/>
</dbReference>
<keyword evidence="2" id="KW-0862">Zinc</keyword>
<dbReference type="STRING" id="1155689.SAMN05444278_11157"/>
<dbReference type="GO" id="GO:0016787">
    <property type="term" value="F:hydrolase activity"/>
    <property type="evidence" value="ECO:0007669"/>
    <property type="project" value="InterPro"/>
</dbReference>
<name>A0A1M4Y0G4_9FLAO</name>